<keyword evidence="3 7" id="KW-0813">Transport</keyword>
<feature type="transmembrane region" description="Helical" evidence="8">
    <location>
        <begin position="193"/>
        <end position="213"/>
    </location>
</feature>
<feature type="transmembrane region" description="Helical" evidence="8">
    <location>
        <begin position="53"/>
        <end position="75"/>
    </location>
</feature>
<keyword evidence="10" id="KW-1185">Reference proteome</keyword>
<dbReference type="PRINTS" id="PR00783">
    <property type="entry name" value="MINTRINSICP"/>
</dbReference>
<dbReference type="EMBL" id="ML996691">
    <property type="protein sequence ID" value="KAF2402289.1"/>
    <property type="molecule type" value="Genomic_DNA"/>
</dbReference>
<evidence type="ECO:0000256" key="1">
    <source>
        <dbReference type="ARBA" id="ARBA00004141"/>
    </source>
</evidence>
<accession>A0A6G1I2J2</accession>
<keyword evidence="6 8" id="KW-0472">Membrane</keyword>
<gene>
    <name evidence="9" type="ORF">EJ06DRAFT_473770</name>
</gene>
<dbReference type="PANTHER" id="PTHR43829:SF14">
    <property type="entry name" value="AQUAPORIN 3"/>
    <property type="match status" value="1"/>
</dbReference>
<dbReference type="Gene3D" id="1.20.1080.10">
    <property type="entry name" value="Glycerol uptake facilitator protein"/>
    <property type="match status" value="1"/>
</dbReference>
<keyword evidence="4 7" id="KW-0812">Transmembrane</keyword>
<dbReference type="GO" id="GO:0015250">
    <property type="term" value="F:water channel activity"/>
    <property type="evidence" value="ECO:0007669"/>
    <property type="project" value="TreeGrafter"/>
</dbReference>
<comment type="similarity">
    <text evidence="2 7">Belongs to the MIP/aquaporin (TC 1.A.8) family.</text>
</comment>
<dbReference type="SUPFAM" id="SSF81338">
    <property type="entry name" value="Aquaporin-like"/>
    <property type="match status" value="1"/>
</dbReference>
<feature type="transmembrane region" description="Helical" evidence="8">
    <location>
        <begin position="81"/>
        <end position="101"/>
    </location>
</feature>
<organism evidence="9 10">
    <name type="scientific">Trichodelitschia bisporula</name>
    <dbReference type="NCBI Taxonomy" id="703511"/>
    <lineage>
        <taxon>Eukaryota</taxon>
        <taxon>Fungi</taxon>
        <taxon>Dikarya</taxon>
        <taxon>Ascomycota</taxon>
        <taxon>Pezizomycotina</taxon>
        <taxon>Dothideomycetes</taxon>
        <taxon>Dothideomycetes incertae sedis</taxon>
        <taxon>Phaeotrichales</taxon>
        <taxon>Phaeotrichaceae</taxon>
        <taxon>Trichodelitschia</taxon>
    </lineage>
</organism>
<evidence type="ECO:0000313" key="9">
    <source>
        <dbReference type="EMBL" id="KAF2402289.1"/>
    </source>
</evidence>
<feature type="transmembrane region" description="Helical" evidence="8">
    <location>
        <begin position="225"/>
        <end position="245"/>
    </location>
</feature>
<protein>
    <submittedName>
        <fullName evidence="9">Aquaporin-like protein</fullName>
    </submittedName>
</protein>
<evidence type="ECO:0000256" key="4">
    <source>
        <dbReference type="ARBA" id="ARBA00022692"/>
    </source>
</evidence>
<dbReference type="PANTHER" id="PTHR43829">
    <property type="entry name" value="AQUAPORIN OR AQUAGLYCEROPORIN RELATED"/>
    <property type="match status" value="1"/>
</dbReference>
<dbReference type="InterPro" id="IPR023271">
    <property type="entry name" value="Aquaporin-like"/>
</dbReference>
<dbReference type="OrthoDB" id="3222at2759"/>
<dbReference type="GO" id="GO:0015254">
    <property type="term" value="F:glycerol channel activity"/>
    <property type="evidence" value="ECO:0007669"/>
    <property type="project" value="TreeGrafter"/>
</dbReference>
<evidence type="ECO:0000256" key="7">
    <source>
        <dbReference type="RuleBase" id="RU000477"/>
    </source>
</evidence>
<dbReference type="InterPro" id="IPR000425">
    <property type="entry name" value="MIP"/>
</dbReference>
<feature type="transmembrane region" description="Helical" evidence="8">
    <location>
        <begin position="273"/>
        <end position="292"/>
    </location>
</feature>
<dbReference type="Pfam" id="PF00230">
    <property type="entry name" value="MIP"/>
    <property type="match status" value="1"/>
</dbReference>
<evidence type="ECO:0000256" key="2">
    <source>
        <dbReference type="ARBA" id="ARBA00006175"/>
    </source>
</evidence>
<evidence type="ECO:0000313" key="10">
    <source>
        <dbReference type="Proteomes" id="UP000799640"/>
    </source>
</evidence>
<feature type="transmembrane region" description="Helical" evidence="8">
    <location>
        <begin position="132"/>
        <end position="152"/>
    </location>
</feature>
<proteinExistence type="inferred from homology"/>
<evidence type="ECO:0000256" key="5">
    <source>
        <dbReference type="ARBA" id="ARBA00022989"/>
    </source>
</evidence>
<dbReference type="AlphaFoldDB" id="A0A6G1I2J2"/>
<reference evidence="9" key="1">
    <citation type="journal article" date="2020" name="Stud. Mycol.">
        <title>101 Dothideomycetes genomes: a test case for predicting lifestyles and emergence of pathogens.</title>
        <authorList>
            <person name="Haridas S."/>
            <person name="Albert R."/>
            <person name="Binder M."/>
            <person name="Bloem J."/>
            <person name="Labutti K."/>
            <person name="Salamov A."/>
            <person name="Andreopoulos B."/>
            <person name="Baker S."/>
            <person name="Barry K."/>
            <person name="Bills G."/>
            <person name="Bluhm B."/>
            <person name="Cannon C."/>
            <person name="Castanera R."/>
            <person name="Culley D."/>
            <person name="Daum C."/>
            <person name="Ezra D."/>
            <person name="Gonzalez J."/>
            <person name="Henrissat B."/>
            <person name="Kuo A."/>
            <person name="Liang C."/>
            <person name="Lipzen A."/>
            <person name="Lutzoni F."/>
            <person name="Magnuson J."/>
            <person name="Mondo S."/>
            <person name="Nolan M."/>
            <person name="Ohm R."/>
            <person name="Pangilinan J."/>
            <person name="Park H.-J."/>
            <person name="Ramirez L."/>
            <person name="Alfaro M."/>
            <person name="Sun H."/>
            <person name="Tritt A."/>
            <person name="Yoshinaga Y."/>
            <person name="Zwiers L.-H."/>
            <person name="Turgeon B."/>
            <person name="Goodwin S."/>
            <person name="Spatafora J."/>
            <person name="Crous P."/>
            <person name="Grigoriev I."/>
        </authorList>
    </citation>
    <scope>NUCLEOTIDE SEQUENCE</scope>
    <source>
        <strain evidence="9">CBS 262.69</strain>
    </source>
</reference>
<dbReference type="GO" id="GO:0005886">
    <property type="term" value="C:plasma membrane"/>
    <property type="evidence" value="ECO:0007669"/>
    <property type="project" value="TreeGrafter"/>
</dbReference>
<comment type="subcellular location">
    <subcellularLocation>
        <location evidence="1">Membrane</location>
        <topology evidence="1">Multi-pass membrane protein</topology>
    </subcellularLocation>
</comment>
<sequence length="341" mass="37466">MSDLHRLNTQDIELGTTQVLQRHLTRHVGTARPISQRRLDFEFARPRLLREMAAEATGVFFYVYPGIAATAAFTVEKGNPAFGSSLTIGLAYCFGIALAIITCASTSGGHFNPAITLCFATWQGFPWRKAPFYIMAQIFGAFAAGLVLMAQYHEQMASLSHDLAGSGIDGAIATGPASVFITYWQPSGNGPGWVFLVEFFVASFIGLVIWAVLDPANPFVTPSAAPFIIGIAYACMVWGFSSFSISTNLARDLGCRLVAAMFYGRNAFSYKNYWWIGMFVNIPATFFATGYYELVLRDSLDRIGLGHAQHEDGDEGLVTHFAKHGLIRDVDIDMRYVRSKS</sequence>
<evidence type="ECO:0000256" key="3">
    <source>
        <dbReference type="ARBA" id="ARBA00022448"/>
    </source>
</evidence>
<dbReference type="Proteomes" id="UP000799640">
    <property type="component" value="Unassembled WGS sequence"/>
</dbReference>
<evidence type="ECO:0000256" key="6">
    <source>
        <dbReference type="ARBA" id="ARBA00023136"/>
    </source>
</evidence>
<name>A0A6G1I2J2_9PEZI</name>
<dbReference type="InterPro" id="IPR050363">
    <property type="entry name" value="MIP/Aquaporin"/>
</dbReference>
<evidence type="ECO:0000256" key="8">
    <source>
        <dbReference type="SAM" id="Phobius"/>
    </source>
</evidence>
<keyword evidence="5 8" id="KW-1133">Transmembrane helix</keyword>